<name>A0A6P1Y1L7_9SPIR</name>
<feature type="chain" id="PRO_5027113554" description="Lipoprotein" evidence="1">
    <location>
        <begin position="23"/>
        <end position="127"/>
    </location>
</feature>
<reference evidence="2 3" key="1">
    <citation type="submission" date="2020-01" db="EMBL/GenBank/DDBJ databases">
        <title>Complete genome sequence of a human oral phylogroup 1 Treponema sp. strain ATCC 700766, originally isolated from periodontitis dental plaque.</title>
        <authorList>
            <person name="Chan Y."/>
            <person name="Huo Y.-B."/>
            <person name="Yu X.-L."/>
            <person name="Zeng H."/>
            <person name="Leung W.-K."/>
            <person name="Watt R.M."/>
        </authorList>
    </citation>
    <scope>NUCLEOTIDE SEQUENCE [LARGE SCALE GENOMIC DNA]</scope>
    <source>
        <strain evidence="2 3">OMZ 804</strain>
    </source>
</reference>
<gene>
    <name evidence="2" type="ORF">GWP43_09845</name>
</gene>
<evidence type="ECO:0000313" key="2">
    <source>
        <dbReference type="EMBL" id="QHX43687.1"/>
    </source>
</evidence>
<evidence type="ECO:0008006" key="4">
    <source>
        <dbReference type="Google" id="ProtNLM"/>
    </source>
</evidence>
<proteinExistence type="predicted"/>
<dbReference type="EMBL" id="CP048020">
    <property type="protein sequence ID" value="QHX43687.1"/>
    <property type="molecule type" value="Genomic_DNA"/>
</dbReference>
<sequence length="127" mass="13381">MKKLSLLAVLTVLIGSALFVTSCGGKVQADSVWQVTNTAAGAPAFEQYVYFGADGKMIVAQKMLGTLTKISSGDYTAKNGKIKAPYIAAVECDYKISGETMTISKGGAMTFKLKKVSSPTAKQMKAL</sequence>
<dbReference type="RefSeq" id="WP_162664001.1">
    <property type="nucleotide sequence ID" value="NZ_CP048020.1"/>
</dbReference>
<feature type="signal peptide" evidence="1">
    <location>
        <begin position="1"/>
        <end position="22"/>
    </location>
</feature>
<accession>A0A6P1Y1L7</accession>
<protein>
    <recommendedName>
        <fullName evidence="4">Lipoprotein</fullName>
    </recommendedName>
</protein>
<organism evidence="2 3">
    <name type="scientific">Treponema vincentii</name>
    <dbReference type="NCBI Taxonomy" id="69710"/>
    <lineage>
        <taxon>Bacteria</taxon>
        <taxon>Pseudomonadati</taxon>
        <taxon>Spirochaetota</taxon>
        <taxon>Spirochaetia</taxon>
        <taxon>Spirochaetales</taxon>
        <taxon>Treponemataceae</taxon>
        <taxon>Treponema</taxon>
    </lineage>
</organism>
<evidence type="ECO:0000313" key="3">
    <source>
        <dbReference type="Proteomes" id="UP000464374"/>
    </source>
</evidence>
<dbReference type="KEGG" id="trz:GWP43_09845"/>
<dbReference type="Proteomes" id="UP000464374">
    <property type="component" value="Chromosome"/>
</dbReference>
<dbReference type="PROSITE" id="PS51257">
    <property type="entry name" value="PROKAR_LIPOPROTEIN"/>
    <property type="match status" value="1"/>
</dbReference>
<keyword evidence="1" id="KW-0732">Signal</keyword>
<dbReference type="AlphaFoldDB" id="A0A6P1Y1L7"/>
<evidence type="ECO:0000256" key="1">
    <source>
        <dbReference type="SAM" id="SignalP"/>
    </source>
</evidence>